<keyword evidence="1" id="KW-1133">Transmembrane helix</keyword>
<evidence type="ECO:0000313" key="2">
    <source>
        <dbReference type="EMBL" id="VDD95718.1"/>
    </source>
</evidence>
<reference evidence="4" key="1">
    <citation type="submission" date="2017-02" db="UniProtKB">
        <authorList>
            <consortium name="WormBaseParasite"/>
        </authorList>
    </citation>
    <scope>IDENTIFICATION</scope>
</reference>
<evidence type="ECO:0000313" key="4">
    <source>
        <dbReference type="WBParaSite" id="EVEC_0001114401-mRNA-1"/>
    </source>
</evidence>
<protein>
    <submittedName>
        <fullName evidence="2 4">Uncharacterized protein</fullName>
    </submittedName>
</protein>
<dbReference type="AlphaFoldDB" id="A0A0N4VJX3"/>
<proteinExistence type="predicted"/>
<dbReference type="Proteomes" id="UP000274131">
    <property type="component" value="Unassembled WGS sequence"/>
</dbReference>
<keyword evidence="3" id="KW-1185">Reference proteome</keyword>
<name>A0A0N4VJX3_ENTVE</name>
<dbReference type="EMBL" id="UXUI01010877">
    <property type="protein sequence ID" value="VDD95718.1"/>
    <property type="molecule type" value="Genomic_DNA"/>
</dbReference>
<sequence>MMYENNDFSSISFALTYYYVALKFFLILLSISLMYQRWRCEEPS</sequence>
<organism evidence="4">
    <name type="scientific">Enterobius vermicularis</name>
    <name type="common">Human pinworm</name>
    <dbReference type="NCBI Taxonomy" id="51028"/>
    <lineage>
        <taxon>Eukaryota</taxon>
        <taxon>Metazoa</taxon>
        <taxon>Ecdysozoa</taxon>
        <taxon>Nematoda</taxon>
        <taxon>Chromadorea</taxon>
        <taxon>Rhabditida</taxon>
        <taxon>Spirurina</taxon>
        <taxon>Oxyuridomorpha</taxon>
        <taxon>Oxyuroidea</taxon>
        <taxon>Oxyuridae</taxon>
        <taxon>Enterobius</taxon>
    </lineage>
</organism>
<keyword evidence="1" id="KW-0812">Transmembrane</keyword>
<gene>
    <name evidence="2" type="ORF">EVEC_LOCUS10469</name>
</gene>
<evidence type="ECO:0000256" key="1">
    <source>
        <dbReference type="SAM" id="Phobius"/>
    </source>
</evidence>
<reference evidence="2 3" key="2">
    <citation type="submission" date="2018-10" db="EMBL/GenBank/DDBJ databases">
        <authorList>
            <consortium name="Pathogen Informatics"/>
        </authorList>
    </citation>
    <scope>NUCLEOTIDE SEQUENCE [LARGE SCALE GENOMIC DNA]</scope>
</reference>
<feature type="transmembrane region" description="Helical" evidence="1">
    <location>
        <begin position="16"/>
        <end position="35"/>
    </location>
</feature>
<evidence type="ECO:0000313" key="3">
    <source>
        <dbReference type="Proteomes" id="UP000274131"/>
    </source>
</evidence>
<keyword evidence="1" id="KW-0472">Membrane</keyword>
<accession>A0A0N4VJX3</accession>
<dbReference type="WBParaSite" id="EVEC_0001114401-mRNA-1">
    <property type="protein sequence ID" value="EVEC_0001114401-mRNA-1"/>
    <property type="gene ID" value="EVEC_0001114401"/>
</dbReference>